<feature type="domain" description="Glycosyltransferase subfamily 4-like N-terminal" evidence="2">
    <location>
        <begin position="18"/>
        <end position="177"/>
    </location>
</feature>
<dbReference type="InterPro" id="IPR001296">
    <property type="entry name" value="Glyco_trans_1"/>
</dbReference>
<accession>A0A327W4P6</accession>
<reference evidence="3 4" key="1">
    <citation type="submission" date="2018-06" db="EMBL/GenBank/DDBJ databases">
        <title>Genomic Encyclopedia of Archaeal and Bacterial Type Strains, Phase II (KMG-II): from individual species to whole genera.</title>
        <authorList>
            <person name="Goeker M."/>
        </authorList>
    </citation>
    <scope>NUCLEOTIDE SEQUENCE [LARGE SCALE GENOMIC DNA]</scope>
    <source>
        <strain evidence="3 4">DSM 29821</strain>
    </source>
</reference>
<name>A0A327W4P6_9BACT</name>
<keyword evidence="4" id="KW-1185">Reference proteome</keyword>
<evidence type="ECO:0000259" key="2">
    <source>
        <dbReference type="Pfam" id="PF13439"/>
    </source>
</evidence>
<comment type="caution">
    <text evidence="3">The sequence shown here is derived from an EMBL/GenBank/DDBJ whole genome shotgun (WGS) entry which is preliminary data.</text>
</comment>
<dbReference type="GO" id="GO:0016757">
    <property type="term" value="F:glycosyltransferase activity"/>
    <property type="evidence" value="ECO:0007669"/>
    <property type="project" value="InterPro"/>
</dbReference>
<dbReference type="Pfam" id="PF13439">
    <property type="entry name" value="Glyco_transf_4"/>
    <property type="match status" value="1"/>
</dbReference>
<dbReference type="PANTHER" id="PTHR12526">
    <property type="entry name" value="GLYCOSYLTRANSFERASE"/>
    <property type="match status" value="1"/>
</dbReference>
<dbReference type="PANTHER" id="PTHR12526:SF630">
    <property type="entry name" value="GLYCOSYLTRANSFERASE"/>
    <property type="match status" value="1"/>
</dbReference>
<feature type="domain" description="Glycosyl transferase family 1" evidence="1">
    <location>
        <begin position="186"/>
        <end position="346"/>
    </location>
</feature>
<gene>
    <name evidence="3" type="ORF">CLV59_10543</name>
</gene>
<dbReference type="Proteomes" id="UP000249819">
    <property type="component" value="Unassembled WGS sequence"/>
</dbReference>
<evidence type="ECO:0000313" key="4">
    <source>
        <dbReference type="Proteomes" id="UP000249819"/>
    </source>
</evidence>
<dbReference type="Gene3D" id="3.40.50.2000">
    <property type="entry name" value="Glycogen Phosphorylase B"/>
    <property type="match status" value="2"/>
</dbReference>
<dbReference type="Pfam" id="PF00534">
    <property type="entry name" value="Glycos_transf_1"/>
    <property type="match status" value="1"/>
</dbReference>
<proteinExistence type="predicted"/>
<evidence type="ECO:0000313" key="3">
    <source>
        <dbReference type="EMBL" id="RAJ79938.1"/>
    </source>
</evidence>
<dbReference type="SUPFAM" id="SSF53756">
    <property type="entry name" value="UDP-Glycosyltransferase/glycogen phosphorylase"/>
    <property type="match status" value="1"/>
</dbReference>
<keyword evidence="3" id="KW-0808">Transferase</keyword>
<protein>
    <submittedName>
        <fullName evidence="3">Glycosyltransferase involved in cell wall biosynthesis</fullName>
    </submittedName>
</protein>
<dbReference type="EMBL" id="QLMA01000005">
    <property type="protein sequence ID" value="RAJ79938.1"/>
    <property type="molecule type" value="Genomic_DNA"/>
</dbReference>
<evidence type="ECO:0000259" key="1">
    <source>
        <dbReference type="Pfam" id="PF00534"/>
    </source>
</evidence>
<sequence>MYMNKKIKVLQTIHQGKVGGGERHILDLVNHLDRSRFEPTVLSFTDGPMVDSLKRMRIPVEVIHSEKAFDFRVWGKVKKFLEDKQVDIIHVHGTRANTNILPVSWKLHLPVIYTVHGWSFHHGLSLPVHKARQLAEKWITSRTTLNIAVSESNLQTGLDSFGKFRSVVIRNGVNLERFNPAAASDHLRAQYGFTDEDIVVGFIARMTDQKDPLGLIRSFAMAVQQQPRLKLLMVGDGPLKGEAVRLVQQLGISANVVLDSFRSDIPDVLQAVDIYCLPSLWEGYPIGVLEAMAMGKTVIATDVDGTREALENEVSGILIPPADKTALCEVLRRVAADKGFRDKLAFAALQQARVEHSITAMTSKIEDIYNNIFVQQEMVK</sequence>
<dbReference type="InterPro" id="IPR028098">
    <property type="entry name" value="Glyco_trans_4-like_N"/>
</dbReference>
<dbReference type="AlphaFoldDB" id="A0A327W4P6"/>
<organism evidence="3 4">
    <name type="scientific">Chitinophaga dinghuensis</name>
    <dbReference type="NCBI Taxonomy" id="1539050"/>
    <lineage>
        <taxon>Bacteria</taxon>
        <taxon>Pseudomonadati</taxon>
        <taxon>Bacteroidota</taxon>
        <taxon>Chitinophagia</taxon>
        <taxon>Chitinophagales</taxon>
        <taxon>Chitinophagaceae</taxon>
        <taxon>Chitinophaga</taxon>
    </lineage>
</organism>